<keyword evidence="2" id="KW-1185">Reference proteome</keyword>
<dbReference type="Proteomes" id="UP000000461">
    <property type="component" value="Segment"/>
</dbReference>
<proteinExistence type="predicted"/>
<organism evidence="1 2">
    <name type="scientific">Caulobacter phage CcrRogue</name>
    <dbReference type="NCBI Taxonomy" id="2927986"/>
    <lineage>
        <taxon>Viruses</taxon>
        <taxon>Duplodnaviria</taxon>
        <taxon>Heunggongvirae</taxon>
        <taxon>Uroviricota</taxon>
        <taxon>Caudoviricetes</taxon>
        <taxon>Jeanschmidtviridae</taxon>
        <taxon>Poindextervirus</taxon>
        <taxon>Poindextervirus rogue</taxon>
    </lineage>
</organism>
<evidence type="ECO:0000313" key="1">
    <source>
        <dbReference type="EMBL" id="AFU86716.1"/>
    </source>
</evidence>
<dbReference type="KEGG" id="vg:13996015"/>
<evidence type="ECO:0000313" key="2">
    <source>
        <dbReference type="Proteomes" id="UP000000461"/>
    </source>
</evidence>
<protein>
    <submittedName>
        <fullName evidence="1">Uncharacterized protein</fullName>
    </submittedName>
</protein>
<accession>K4JNY2</accession>
<sequence length="84" mass="9440">MSNRVWIELEKPKTAEEGKARAALLCKMLARLGVEYGRYPAVFWSERDGNYAFTLDGAGSYAVCEGADPGHWYNLDYIVEAFEA</sequence>
<name>K4JNY2_9CAUD</name>
<reference evidence="1 2" key="1">
    <citation type="journal article" date="2012" name="BMC Genomics">
        <title>The Caulobacter crescentus phage phiCbK: genomics of a canonical phage.</title>
        <authorList>
            <person name="Gill J.J."/>
            <person name="Berry J.D."/>
            <person name="Russell W.K."/>
            <person name="Lessor L."/>
            <person name="Escobar Garcia D.A."/>
            <person name="Hernandez D."/>
            <person name="Kane A."/>
            <person name="Keene J."/>
            <person name="Maddox M."/>
            <person name="Martin R."/>
            <person name="Mohan S."/>
            <person name="Thorn A.M."/>
            <person name="Russell D.H."/>
            <person name="Young R."/>
        </authorList>
    </citation>
    <scope>NUCLEOTIDE SEQUENCE [LARGE SCALE GENOMIC DNA]</scope>
</reference>
<dbReference type="EMBL" id="JX100814">
    <property type="protein sequence ID" value="AFU86716.1"/>
    <property type="molecule type" value="Genomic_DNA"/>
</dbReference>
<gene>
    <name evidence="1" type="ORF">CcrRogue_gp234</name>
</gene>
<dbReference type="OrthoDB" id="39588at10239"/>